<evidence type="ECO:0000313" key="7">
    <source>
        <dbReference type="Proteomes" id="UP001239445"/>
    </source>
</evidence>
<comment type="caution">
    <text evidence="6">The sequence shown here is derived from an EMBL/GenBank/DDBJ whole genome shotgun (WGS) entry which is preliminary data.</text>
</comment>
<dbReference type="EMBL" id="MU839839">
    <property type="protein sequence ID" value="KAK1752665.1"/>
    <property type="molecule type" value="Genomic_DNA"/>
</dbReference>
<dbReference type="SUPFAM" id="SSF51905">
    <property type="entry name" value="FAD/NAD(P)-binding domain"/>
    <property type="match status" value="1"/>
</dbReference>
<dbReference type="PRINTS" id="PR00368">
    <property type="entry name" value="FADPNR"/>
</dbReference>
<dbReference type="InterPro" id="IPR051820">
    <property type="entry name" value="FAD-binding_MO"/>
</dbReference>
<evidence type="ECO:0000256" key="3">
    <source>
        <dbReference type="ARBA" id="ARBA00022827"/>
    </source>
</evidence>
<evidence type="ECO:0000256" key="2">
    <source>
        <dbReference type="ARBA" id="ARBA00022630"/>
    </source>
</evidence>
<comment type="cofactor">
    <cofactor evidence="1">
        <name>FAD</name>
        <dbReference type="ChEBI" id="CHEBI:57692"/>
    </cofactor>
</comment>
<evidence type="ECO:0000256" key="5">
    <source>
        <dbReference type="ARBA" id="ARBA00023033"/>
    </source>
</evidence>
<sequence length="501" mass="56389">MSPSKDPPMFDIIVIGAGLSGINAAYRIQQSLPHKSFAILESRAQIGGTWDFWKYPGARTDSTMALFGFDWYPWTQSSNMARAGDLRQYIEDAAVSEGIDTRIRFRHRMTTASWSSAEQCWTLEVEVSHPDSPKETKTIKTSWLICATGYYSYDKALPAEIPGLDTFAGDVIHPQWWDDSVSHAGKRVVVIGSGATAITLVPALASSGVASVTMLQRSPSYVFALAGRMPRYPWDRFLPASWSYRLRWWMQMTMEVVFVGLLSTFPNFARRFLQSEMRKKLPEGFDVATHFNPRYDVFQQRLCFCPSADFFKALHRDNVSIVTDTISTVTPTGIKLTSGKVLEADIIITATGLYLELLSGIQVFVDGTRFDRTIGSRYVWNNTMLDGLPNAGQITGYVATTWTPGADVRTRQLIKVIRHMDRTGAVVATPWLDEKVRKSFPDTSAMPLTSTYAIQGRDRVPRSAFVGPWRSGVWWLSDLWNYWFGTVTQGVRYTYGKGKDD</sequence>
<keyword evidence="4" id="KW-0560">Oxidoreductase</keyword>
<evidence type="ECO:0000256" key="1">
    <source>
        <dbReference type="ARBA" id="ARBA00001974"/>
    </source>
</evidence>
<accession>A0AAJ0B7J1</accession>
<dbReference type="Pfam" id="PF00743">
    <property type="entry name" value="FMO-like"/>
    <property type="match status" value="1"/>
</dbReference>
<dbReference type="PANTHER" id="PTHR43872">
    <property type="entry name" value="MONOOXYGENASE, PUTATIVE (AFU_ORTHOLOGUE AFUA_8G02570)-RELATED"/>
    <property type="match status" value="1"/>
</dbReference>
<proteinExistence type="predicted"/>
<dbReference type="GO" id="GO:0050661">
    <property type="term" value="F:NADP binding"/>
    <property type="evidence" value="ECO:0007669"/>
    <property type="project" value="InterPro"/>
</dbReference>
<reference evidence="6" key="1">
    <citation type="submission" date="2023-06" db="EMBL/GenBank/DDBJ databases">
        <title>Genome-scale phylogeny and comparative genomics of the fungal order Sordariales.</title>
        <authorList>
            <consortium name="Lawrence Berkeley National Laboratory"/>
            <person name="Hensen N."/>
            <person name="Bonometti L."/>
            <person name="Westerberg I."/>
            <person name="Brannstrom I.O."/>
            <person name="Guillou S."/>
            <person name="Cros-Aarteil S."/>
            <person name="Calhoun S."/>
            <person name="Haridas S."/>
            <person name="Kuo A."/>
            <person name="Mondo S."/>
            <person name="Pangilinan J."/>
            <person name="Riley R."/>
            <person name="Labutti K."/>
            <person name="Andreopoulos B."/>
            <person name="Lipzen A."/>
            <person name="Chen C."/>
            <person name="Yanf M."/>
            <person name="Daum C."/>
            <person name="Ng V."/>
            <person name="Clum A."/>
            <person name="Steindorff A."/>
            <person name="Ohm R."/>
            <person name="Martin F."/>
            <person name="Silar P."/>
            <person name="Natvig D."/>
            <person name="Lalanne C."/>
            <person name="Gautier V."/>
            <person name="Ament-Velasquez S.L."/>
            <person name="Kruys A."/>
            <person name="Hutchinson M.I."/>
            <person name="Powell A.J."/>
            <person name="Barry K."/>
            <person name="Miller A.N."/>
            <person name="Grigoriev I.V."/>
            <person name="Debuchy R."/>
            <person name="Gladieux P."/>
            <person name="Thoren M.H."/>
            <person name="Johannesson H."/>
        </authorList>
    </citation>
    <scope>NUCLEOTIDE SEQUENCE</scope>
    <source>
        <strain evidence="6">PSN4</strain>
    </source>
</reference>
<dbReference type="PANTHER" id="PTHR43872:SF1">
    <property type="entry name" value="MONOOXYGENASE, PUTATIVE (AFU_ORTHOLOGUE AFUA_8G02570)-RELATED"/>
    <property type="match status" value="1"/>
</dbReference>
<evidence type="ECO:0000313" key="6">
    <source>
        <dbReference type="EMBL" id="KAK1752665.1"/>
    </source>
</evidence>
<dbReference type="InterPro" id="IPR036188">
    <property type="entry name" value="FAD/NAD-bd_sf"/>
</dbReference>
<dbReference type="GO" id="GO:0050660">
    <property type="term" value="F:flavin adenine dinucleotide binding"/>
    <property type="evidence" value="ECO:0007669"/>
    <property type="project" value="InterPro"/>
</dbReference>
<dbReference type="GO" id="GO:0004499">
    <property type="term" value="F:N,N-dimethylaniline monooxygenase activity"/>
    <property type="evidence" value="ECO:0007669"/>
    <property type="project" value="InterPro"/>
</dbReference>
<keyword evidence="7" id="KW-1185">Reference proteome</keyword>
<dbReference type="Gene3D" id="3.50.50.60">
    <property type="entry name" value="FAD/NAD(P)-binding domain"/>
    <property type="match status" value="2"/>
</dbReference>
<keyword evidence="3" id="KW-0274">FAD</keyword>
<keyword evidence="2" id="KW-0285">Flavoprotein</keyword>
<dbReference type="PRINTS" id="PR00411">
    <property type="entry name" value="PNDRDTASEI"/>
</dbReference>
<name>A0AAJ0B7J1_9PEZI</name>
<gene>
    <name evidence="6" type="ORF">QBC47DRAFT_389057</name>
</gene>
<evidence type="ECO:0000256" key="4">
    <source>
        <dbReference type="ARBA" id="ARBA00023002"/>
    </source>
</evidence>
<dbReference type="Proteomes" id="UP001239445">
    <property type="component" value="Unassembled WGS sequence"/>
</dbReference>
<organism evidence="6 7">
    <name type="scientific">Echria macrotheca</name>
    <dbReference type="NCBI Taxonomy" id="438768"/>
    <lineage>
        <taxon>Eukaryota</taxon>
        <taxon>Fungi</taxon>
        <taxon>Dikarya</taxon>
        <taxon>Ascomycota</taxon>
        <taxon>Pezizomycotina</taxon>
        <taxon>Sordariomycetes</taxon>
        <taxon>Sordariomycetidae</taxon>
        <taxon>Sordariales</taxon>
        <taxon>Schizotheciaceae</taxon>
        <taxon>Echria</taxon>
    </lineage>
</organism>
<dbReference type="AlphaFoldDB" id="A0AAJ0B7J1"/>
<dbReference type="InterPro" id="IPR020946">
    <property type="entry name" value="Flavin_mOase-like"/>
</dbReference>
<keyword evidence="5" id="KW-0503">Monooxygenase</keyword>
<protein>
    <submittedName>
        <fullName evidence="6">Uncharacterized protein</fullName>
    </submittedName>
</protein>